<evidence type="ECO:0008006" key="4">
    <source>
        <dbReference type="Google" id="ProtNLM"/>
    </source>
</evidence>
<organism evidence="2 3">
    <name type="scientific">Saccharothrix mutabilis subsp. mutabilis</name>
    <dbReference type="NCBI Taxonomy" id="66855"/>
    <lineage>
        <taxon>Bacteria</taxon>
        <taxon>Bacillati</taxon>
        <taxon>Actinomycetota</taxon>
        <taxon>Actinomycetes</taxon>
        <taxon>Pseudonocardiales</taxon>
        <taxon>Pseudonocardiaceae</taxon>
        <taxon>Saccharothrix</taxon>
    </lineage>
</organism>
<sequence>MSRSVNMSTTALPREVQAIRDAIALAMRVPDPQRPSQTIGRAKAGIYAFFDYDGEPIYVGQTAEGFSARIGRHLTGQRSDAVAKYVLDPFEVHTVSMWSLPLIGDMPAGQRKAALDPYEYTVYRQLLKESTFGAILNEGEIAAGPIQVLPRPVREVIIPDHIFPDRSHPDVRIARRAQTISLLAKNISERKVSKGLRRTLLTQTERLNSLARRRFEATEGVIELEEEEGSVGSPNLFSVDASYPSERLSGS</sequence>
<protein>
    <recommendedName>
        <fullName evidence="4">GIY-YIG domain-containing protein</fullName>
    </recommendedName>
</protein>
<evidence type="ECO:0000313" key="2">
    <source>
        <dbReference type="EMBL" id="GAA0234464.1"/>
    </source>
</evidence>
<dbReference type="EMBL" id="BAAABU010000007">
    <property type="protein sequence ID" value="GAA0234464.1"/>
    <property type="molecule type" value="Genomic_DNA"/>
</dbReference>
<dbReference type="CDD" id="cd00719">
    <property type="entry name" value="GIY-YIG_SF"/>
    <property type="match status" value="1"/>
</dbReference>
<proteinExistence type="predicted"/>
<evidence type="ECO:0000256" key="1">
    <source>
        <dbReference type="SAM" id="MobiDB-lite"/>
    </source>
</evidence>
<gene>
    <name evidence="2" type="ORF">GCM10010492_36720</name>
</gene>
<accession>A0ABP3DN72</accession>
<evidence type="ECO:0000313" key="3">
    <source>
        <dbReference type="Proteomes" id="UP001500416"/>
    </source>
</evidence>
<comment type="caution">
    <text evidence="2">The sequence shown here is derived from an EMBL/GenBank/DDBJ whole genome shotgun (WGS) entry which is preliminary data.</text>
</comment>
<reference evidence="3" key="1">
    <citation type="journal article" date="2019" name="Int. J. Syst. Evol. Microbiol.">
        <title>The Global Catalogue of Microorganisms (GCM) 10K type strain sequencing project: providing services to taxonomists for standard genome sequencing and annotation.</title>
        <authorList>
            <consortium name="The Broad Institute Genomics Platform"/>
            <consortium name="The Broad Institute Genome Sequencing Center for Infectious Disease"/>
            <person name="Wu L."/>
            <person name="Ma J."/>
        </authorList>
    </citation>
    <scope>NUCLEOTIDE SEQUENCE [LARGE SCALE GENOMIC DNA]</scope>
    <source>
        <strain evidence="3">JCM 3380</strain>
    </source>
</reference>
<keyword evidence="3" id="KW-1185">Reference proteome</keyword>
<dbReference type="Proteomes" id="UP001500416">
    <property type="component" value="Unassembled WGS sequence"/>
</dbReference>
<feature type="region of interest" description="Disordered" evidence="1">
    <location>
        <begin position="225"/>
        <end position="251"/>
    </location>
</feature>
<name>A0ABP3DN72_9PSEU</name>